<feature type="compositionally biased region" description="Low complexity" evidence="7">
    <location>
        <begin position="774"/>
        <end position="787"/>
    </location>
</feature>
<feature type="compositionally biased region" description="Basic and acidic residues" evidence="7">
    <location>
        <begin position="1"/>
        <end position="10"/>
    </location>
</feature>
<dbReference type="InterPro" id="IPR051747">
    <property type="entry name" value="Angiomotin-like"/>
</dbReference>
<feature type="compositionally biased region" description="Polar residues" evidence="7">
    <location>
        <begin position="854"/>
        <end position="871"/>
    </location>
</feature>
<feature type="compositionally biased region" description="Basic and acidic residues" evidence="7">
    <location>
        <begin position="58"/>
        <end position="69"/>
    </location>
</feature>
<feature type="compositionally biased region" description="Basic and acidic residues" evidence="7">
    <location>
        <begin position="872"/>
        <end position="881"/>
    </location>
</feature>
<keyword evidence="3" id="KW-0597">Phosphoprotein</keyword>
<feature type="coiled-coil region" evidence="6">
    <location>
        <begin position="438"/>
        <end position="487"/>
    </location>
</feature>
<comment type="similarity">
    <text evidence="2">Belongs to the angiomotin family.</text>
</comment>
<dbReference type="Proteomes" id="UP001445076">
    <property type="component" value="Unassembled WGS sequence"/>
</dbReference>
<evidence type="ECO:0000256" key="6">
    <source>
        <dbReference type="SAM" id="Coils"/>
    </source>
</evidence>
<gene>
    <name evidence="9" type="ORF">OTU49_000731</name>
</gene>
<keyword evidence="10" id="KW-1185">Reference proteome</keyword>
<dbReference type="InterPro" id="IPR018247">
    <property type="entry name" value="EF_Hand_1_Ca_BS"/>
</dbReference>
<comment type="caution">
    <text evidence="9">The sequence shown here is derived from an EMBL/GenBank/DDBJ whole genome shotgun (WGS) entry which is preliminary data.</text>
</comment>
<dbReference type="InterPro" id="IPR024646">
    <property type="entry name" value="Angiomotin_C"/>
</dbReference>
<evidence type="ECO:0000256" key="1">
    <source>
        <dbReference type="ARBA" id="ARBA00004282"/>
    </source>
</evidence>
<name>A0AAW0XIQ3_CHEQU</name>
<dbReference type="PANTHER" id="PTHR14826:SF14">
    <property type="entry name" value="ANGIOMOTIN_C DOMAIN-CONTAINING PROTEIN"/>
    <property type="match status" value="1"/>
</dbReference>
<feature type="compositionally biased region" description="Polar residues" evidence="7">
    <location>
        <begin position="11"/>
        <end position="56"/>
    </location>
</feature>
<protein>
    <recommendedName>
        <fullName evidence="8">Angiomotin C-terminal domain-containing protein</fullName>
    </recommendedName>
</protein>
<proteinExistence type="inferred from homology"/>
<dbReference type="PANTHER" id="PTHR14826">
    <property type="entry name" value="ANGIOMOTIN"/>
    <property type="match status" value="1"/>
</dbReference>
<dbReference type="GO" id="GO:0005923">
    <property type="term" value="C:bicellular tight junction"/>
    <property type="evidence" value="ECO:0007669"/>
    <property type="project" value="TreeGrafter"/>
</dbReference>
<organism evidence="9 10">
    <name type="scientific">Cherax quadricarinatus</name>
    <name type="common">Australian red claw crayfish</name>
    <dbReference type="NCBI Taxonomy" id="27406"/>
    <lineage>
        <taxon>Eukaryota</taxon>
        <taxon>Metazoa</taxon>
        <taxon>Ecdysozoa</taxon>
        <taxon>Arthropoda</taxon>
        <taxon>Crustacea</taxon>
        <taxon>Multicrustacea</taxon>
        <taxon>Malacostraca</taxon>
        <taxon>Eumalacostraca</taxon>
        <taxon>Eucarida</taxon>
        <taxon>Decapoda</taxon>
        <taxon>Pleocyemata</taxon>
        <taxon>Astacidea</taxon>
        <taxon>Parastacoidea</taxon>
        <taxon>Parastacidae</taxon>
        <taxon>Cherax</taxon>
    </lineage>
</organism>
<dbReference type="GO" id="GO:0030334">
    <property type="term" value="P:regulation of cell migration"/>
    <property type="evidence" value="ECO:0007669"/>
    <property type="project" value="TreeGrafter"/>
</dbReference>
<reference evidence="9 10" key="1">
    <citation type="journal article" date="2024" name="BMC Genomics">
        <title>Genome assembly of redclaw crayfish (Cherax quadricarinatus) provides insights into its immune adaptation and hypoxia tolerance.</title>
        <authorList>
            <person name="Liu Z."/>
            <person name="Zheng J."/>
            <person name="Li H."/>
            <person name="Fang K."/>
            <person name="Wang S."/>
            <person name="He J."/>
            <person name="Zhou D."/>
            <person name="Weng S."/>
            <person name="Chi M."/>
            <person name="Gu Z."/>
            <person name="He J."/>
            <person name="Li F."/>
            <person name="Wang M."/>
        </authorList>
    </citation>
    <scope>NUCLEOTIDE SEQUENCE [LARGE SCALE GENOMIC DNA]</scope>
    <source>
        <strain evidence="9">ZL_2023a</strain>
    </source>
</reference>
<evidence type="ECO:0000256" key="2">
    <source>
        <dbReference type="ARBA" id="ARBA00010300"/>
    </source>
</evidence>
<feature type="region of interest" description="Disordered" evidence="7">
    <location>
        <begin position="354"/>
        <end position="383"/>
    </location>
</feature>
<feature type="compositionally biased region" description="Polar residues" evidence="7">
    <location>
        <begin position="820"/>
        <end position="833"/>
    </location>
</feature>
<feature type="compositionally biased region" description="Polar residues" evidence="7">
    <location>
        <begin position="70"/>
        <end position="93"/>
    </location>
</feature>
<feature type="compositionally biased region" description="Low complexity" evidence="7">
    <location>
        <begin position="94"/>
        <end position="109"/>
    </location>
</feature>
<dbReference type="Pfam" id="PF12240">
    <property type="entry name" value="Angiomotin_C"/>
    <property type="match status" value="1"/>
</dbReference>
<feature type="region of interest" description="Disordered" evidence="7">
    <location>
        <begin position="772"/>
        <end position="833"/>
    </location>
</feature>
<feature type="compositionally biased region" description="Polar residues" evidence="7">
    <location>
        <begin position="1191"/>
        <end position="1216"/>
    </location>
</feature>
<dbReference type="InterPro" id="IPR009114">
    <property type="entry name" value="Angiomotin"/>
</dbReference>
<feature type="compositionally biased region" description="Basic and acidic residues" evidence="7">
    <location>
        <begin position="1217"/>
        <end position="1232"/>
    </location>
</feature>
<dbReference type="PRINTS" id="PR01807">
    <property type="entry name" value="ANGIOMOTIN"/>
</dbReference>
<dbReference type="PROSITE" id="PS00018">
    <property type="entry name" value="EF_HAND_1"/>
    <property type="match status" value="1"/>
</dbReference>
<dbReference type="GO" id="GO:0005886">
    <property type="term" value="C:plasma membrane"/>
    <property type="evidence" value="ECO:0007669"/>
    <property type="project" value="TreeGrafter"/>
</dbReference>
<feature type="coiled-coil region" evidence="6">
    <location>
        <begin position="626"/>
        <end position="752"/>
    </location>
</feature>
<accession>A0AAW0XIQ3</accession>
<evidence type="ECO:0000313" key="9">
    <source>
        <dbReference type="EMBL" id="KAK8744311.1"/>
    </source>
</evidence>
<evidence type="ECO:0000256" key="4">
    <source>
        <dbReference type="ARBA" id="ARBA00022949"/>
    </source>
</evidence>
<comment type="subcellular location">
    <subcellularLocation>
        <location evidence="1">Cell junction</location>
    </subcellularLocation>
</comment>
<feature type="compositionally biased region" description="Low complexity" evidence="7">
    <location>
        <begin position="1056"/>
        <end position="1068"/>
    </location>
</feature>
<feature type="region of interest" description="Disordered" evidence="7">
    <location>
        <begin position="1191"/>
        <end position="1324"/>
    </location>
</feature>
<evidence type="ECO:0000256" key="5">
    <source>
        <dbReference type="ARBA" id="ARBA00023054"/>
    </source>
</evidence>
<feature type="coiled-coil region" evidence="6">
    <location>
        <begin position="519"/>
        <end position="601"/>
    </location>
</feature>
<keyword evidence="4" id="KW-0965">Cell junction</keyword>
<keyword evidence="5 6" id="KW-0175">Coiled coil</keyword>
<feature type="region of interest" description="Disordered" evidence="7">
    <location>
        <begin position="853"/>
        <end position="895"/>
    </location>
</feature>
<dbReference type="GO" id="GO:0031410">
    <property type="term" value="C:cytoplasmic vesicle"/>
    <property type="evidence" value="ECO:0007669"/>
    <property type="project" value="TreeGrafter"/>
</dbReference>
<feature type="domain" description="Angiomotin C-terminal" evidence="8">
    <location>
        <begin position="575"/>
        <end position="777"/>
    </location>
</feature>
<feature type="region of interest" description="Disordered" evidence="7">
    <location>
        <begin position="1"/>
        <end position="111"/>
    </location>
</feature>
<dbReference type="EMBL" id="JARKIK010000022">
    <property type="protein sequence ID" value="KAK8744311.1"/>
    <property type="molecule type" value="Genomic_DNA"/>
</dbReference>
<feature type="compositionally biased region" description="Polar residues" evidence="7">
    <location>
        <begin position="362"/>
        <end position="376"/>
    </location>
</feature>
<feature type="compositionally biased region" description="Polar residues" evidence="7">
    <location>
        <begin position="1264"/>
        <end position="1324"/>
    </location>
</feature>
<evidence type="ECO:0000256" key="3">
    <source>
        <dbReference type="ARBA" id="ARBA00022553"/>
    </source>
</evidence>
<feature type="compositionally biased region" description="Polar residues" evidence="7">
    <location>
        <begin position="1237"/>
        <end position="1255"/>
    </location>
</feature>
<dbReference type="GO" id="GO:0030036">
    <property type="term" value="P:actin cytoskeleton organization"/>
    <property type="evidence" value="ECO:0007669"/>
    <property type="project" value="TreeGrafter"/>
</dbReference>
<evidence type="ECO:0000313" key="10">
    <source>
        <dbReference type="Proteomes" id="UP001445076"/>
    </source>
</evidence>
<sequence>MTSQHYDTKSSQHFNTPNDNTFSDSHCSNLAQTQGSTYGQSFSGSETDVSTSTENLSPEERYALEHTQRQEPQGQENVGSTSNSMASSHLSQPSTVVTSGASSVSTARSNDCNASISSSTNTLIIHNSVSDDLWNYRWTPGGYSTPMTSRKSMSSSLLDGQERGSALYNSQMHQLNMESLKLNSSVMNSSGLTSSAHDSAAFNPNLLTSSLNSSLLDSAMLGQKASAPSYISHSSIPGSPKLSSHSAMKYQGATDLPDIPSSYLDQSEVLKHLLKHEGKGSGCSDQSASSSNSGINIITEGAGTMMRDLSRTPLFSDLDATVNYDLLTLPPPPAYHMWRLKEPEKQERQELVKNGMEKSHLSKSQPDLTKLNNAKEATSPKELLSQRIVSGQNDIADGPMQEMADILAQENNALKMEVDLYHRKVAKLQRFEMEIIKVHEAHEALVKSSERREQLERLARHKLHAEVKRLTELNADLKDQVDVLSTQISNRPLPTDSTDALRKELNKRDVFIAQLVSHNKELIAAKERQEIELTAQRQTLNEQRTHIDILDSALTNAQANVVKLEEELRKKQNLVEQAGQLKRLLLSLQLAADRREQSEKNLRHKLEKEIEQLRLGSKQEGPGSKLSDLRREIREKDEKIMILEGEVTKWEQRYLQESAMRQLAIDAASMPKDAKIAALEKTSQESERHIAQAKSDKLRQMDELHTMSKKQAEYEARNRELESLIAERDAMIRVLQRRAEEKEALYQKALMRNTLTIGKSLDGRSSISSASMVHSTQASTAHSHSSSGLGGAGGAFSTPGTPRRDEELGCAPPIPPFPSMSHTSMGASTTRPNAANPYLDLASTSLASALSTLPVSTGQESQASGRLSSSRDQTDEQKRLDSCAGARYSPGRVPDLDSLSSDDLLVDDDGMHGKLRVVCFPGLAHPSSAAGEGTVSQPLLACVEPHPSLLPPSQHLTSDLSHLGLNMGMDRSSLVHAHSHNDVPALSCPPYDPPPSYPLEMTGNVPSPPPRDISSMAASQSQLQVGHEAPLQTANSRSTGHPRGNPPPYHGHHEVLSQQTGGSGLQSSPVNPNEQVPIPLMPGSPTMNFNRRMGPKMSPSAPNLSTDMAVPRPPICRNAHHPTVACRKCNSVRSSNRQNAAILVRRANSSAGHTYRNSAPLAACQGSLDTDDAPSILARLRREWEMGNIPSCGNNALPQSLSSQNEAQSQPPTSCTHSKDSSRESSKEKPPQKEQSIWQNSTSKEAANEQQQQKDTNQEKINKQDQQSQPSLEGNTSSEIKNQKSQTSATMNNSQKEPKSNLSNPSVTSSNQSTIHTQSTAISKPSFSTRVQNLFSSPLNSSDVSNSNTITTGDVKNFTKFTGNNKVESQNQITKKNDFNQFNNNQEAKIELIILEDTDQVKTSKDITKPLQDII</sequence>
<evidence type="ECO:0000259" key="8">
    <source>
        <dbReference type="Pfam" id="PF12240"/>
    </source>
</evidence>
<feature type="region of interest" description="Disordered" evidence="7">
    <location>
        <begin position="986"/>
        <end position="1078"/>
    </location>
</feature>
<evidence type="ECO:0000256" key="7">
    <source>
        <dbReference type="SAM" id="MobiDB-lite"/>
    </source>
</evidence>